<dbReference type="RefSeq" id="WP_004152701.1">
    <property type="nucleotide sequence ID" value="NZ_BFEH01000139.1"/>
</dbReference>
<reference evidence="2 4" key="2">
    <citation type="submission" date="2019-08" db="EMBL/GenBank/DDBJ databases">
        <title>Phenotypic and genetic characterization of extended-spectrum b-lactamase-producing hypermucoviscous Klebsiella pneumoniae from Chile.</title>
        <authorList>
            <person name="Morales-Leon F."/>
            <person name="Caro C."/>
            <person name="Opazo-Capurro A."/>
            <person name="Lincopan N."/>
            <person name="Dominguez-Yevenes M."/>
            <person name="Lima C."/>
            <person name="Bello-Toledo H."/>
            <person name="Gonzalez-Rocha G."/>
        </authorList>
    </citation>
    <scope>NUCLEOTIDE SEQUENCE [LARGE SCALE GENOMIC DNA]</scope>
    <source>
        <strain evidence="2 4">UCO-494</strain>
    </source>
</reference>
<dbReference type="EMBL" id="UIUC01000060">
    <property type="protein sequence ID" value="SVN67339.1"/>
    <property type="molecule type" value="Genomic_DNA"/>
</dbReference>
<reference evidence="1 3" key="1">
    <citation type="submission" date="2018-08" db="EMBL/GenBank/DDBJ databases">
        <authorList>
            <consortium name="Pathogen Informatics"/>
        </authorList>
    </citation>
    <scope>NUCLEOTIDE SEQUENCE [LARGE SCALE GENOMIC DNA]</scope>
    <source>
        <strain evidence="1 3">EuSCAPE_GR003</strain>
    </source>
</reference>
<evidence type="ECO:0000313" key="3">
    <source>
        <dbReference type="Proteomes" id="UP000258905"/>
    </source>
</evidence>
<gene>
    <name evidence="2" type="ORF">FXN67_28055</name>
    <name evidence="1" type="ORF">SAMEA3649591_05404</name>
</gene>
<name>A0A0J2GE46_KLEPN</name>
<dbReference type="AlphaFoldDB" id="A0A0J2GE46"/>
<accession>A0A3P2ELZ5</accession>
<accession>A0A0J2GE46</accession>
<protein>
    <submittedName>
        <fullName evidence="2">Uncharacterized protein</fullName>
    </submittedName>
</protein>
<dbReference type="Proteomes" id="UP000322977">
    <property type="component" value="Unassembled WGS sequence"/>
</dbReference>
<sequence>MTRITVKIDTVSSVTVVFYRQSDNWESLNPYERDDMISRWVNENIEAQRALNGSTGYLLSWKVN</sequence>
<dbReference type="KEGG" id="kpnu:LI86_15225"/>
<dbReference type="Proteomes" id="UP000258905">
    <property type="component" value="Unassembled WGS sequence"/>
</dbReference>
<evidence type="ECO:0000313" key="1">
    <source>
        <dbReference type="EMBL" id="SVN67339.1"/>
    </source>
</evidence>
<proteinExistence type="predicted"/>
<evidence type="ECO:0000313" key="2">
    <source>
        <dbReference type="EMBL" id="TYL71688.1"/>
    </source>
</evidence>
<dbReference type="EMBL" id="VSSY01000058">
    <property type="protein sequence ID" value="TYL71688.1"/>
    <property type="molecule type" value="Genomic_DNA"/>
</dbReference>
<evidence type="ECO:0000313" key="4">
    <source>
        <dbReference type="Proteomes" id="UP000322977"/>
    </source>
</evidence>
<organism evidence="2 4">
    <name type="scientific">Klebsiella pneumoniae</name>
    <dbReference type="NCBI Taxonomy" id="573"/>
    <lineage>
        <taxon>Bacteria</taxon>
        <taxon>Pseudomonadati</taxon>
        <taxon>Pseudomonadota</taxon>
        <taxon>Gammaproteobacteria</taxon>
        <taxon>Enterobacterales</taxon>
        <taxon>Enterobacteriaceae</taxon>
        <taxon>Klebsiella/Raoultella group</taxon>
        <taxon>Klebsiella</taxon>
        <taxon>Klebsiella pneumoniae complex</taxon>
    </lineage>
</organism>
<comment type="caution">
    <text evidence="2">The sequence shown here is derived from an EMBL/GenBank/DDBJ whole genome shotgun (WGS) entry which is preliminary data.</text>
</comment>